<proteinExistence type="predicted"/>
<dbReference type="AlphaFoldDB" id="A0A967E6Y2"/>
<evidence type="ECO:0000313" key="2">
    <source>
        <dbReference type="Proteomes" id="UP000707206"/>
    </source>
</evidence>
<dbReference type="RefSeq" id="WP_152574149.1">
    <property type="nucleotide sequence ID" value="NZ_VIKU02000002.1"/>
</dbReference>
<dbReference type="SUPFAM" id="SSF48695">
    <property type="entry name" value="Multiheme cytochromes"/>
    <property type="match status" value="1"/>
</dbReference>
<gene>
    <name evidence="1" type="ORF">FK220_009925</name>
</gene>
<reference evidence="1" key="2">
    <citation type="submission" date="2020-03" db="EMBL/GenBank/DDBJ databases">
        <title>Flavobacteriaceae bacterium strain TP-CH-4, a member of the family Flavobacteriaceae isolated from a deep-sea seamount.</title>
        <authorList>
            <person name="Zhang D.-C."/>
        </authorList>
    </citation>
    <scope>NUCLEOTIDE SEQUENCE</scope>
    <source>
        <strain evidence="1">TP-CH-4</strain>
    </source>
</reference>
<comment type="caution">
    <text evidence="1">The sequence shown here is derived from an EMBL/GenBank/DDBJ whole genome shotgun (WGS) entry which is preliminary data.</text>
</comment>
<dbReference type="Gene3D" id="1.10.1130.10">
    <property type="entry name" value="Flavocytochrome C3, Chain A"/>
    <property type="match status" value="1"/>
</dbReference>
<keyword evidence="2" id="KW-1185">Reference proteome</keyword>
<dbReference type="EMBL" id="VIKU02000002">
    <property type="protein sequence ID" value="NHF59659.1"/>
    <property type="molecule type" value="Genomic_DNA"/>
</dbReference>
<sequence>MKNSKFPGILMLLASGFFLIHCTSDLEIPEPIPGPAGQDGIDGIDGVDGIDGTASCITCHNDVTRDAIAASFSLSAHATGGTFARGASANCAQCHGTEGYVDYVTTGAVKPYTLELAYALGDSIVYDTINPYPNISPITCATCHDTHNTFDFENDGFDYALRNIDPVTLVIDETTVIDFGGSSNNCITCHQPRNSYEIPGGTGEYTITSFRFGPHHGPQSTMLEGIMGANVAGSAAYPGVGSATHRTGSSCVACHMGPSTTMEDGAHSWLPTAEACVACHPNGAPPEVDGFASDFSTLENLLLAKNYISISASGSVAVLGGDGINNASNSNPLVVPVKDAQAIWNYKTLWEDNSGGTHNPEYAKALLKNSIEALQD</sequence>
<accession>A0A967E6Y2</accession>
<name>A0A967E6Y2_9FLAO</name>
<protein>
    <submittedName>
        <fullName evidence="1">Uncharacterized protein</fullName>
    </submittedName>
</protein>
<evidence type="ECO:0000313" key="1">
    <source>
        <dbReference type="EMBL" id="NHF59659.1"/>
    </source>
</evidence>
<dbReference type="InterPro" id="IPR036280">
    <property type="entry name" value="Multihaem_cyt_sf"/>
</dbReference>
<dbReference type="Proteomes" id="UP000707206">
    <property type="component" value="Unassembled WGS sequence"/>
</dbReference>
<organism evidence="1 2">
    <name type="scientific">Pelagihabitans pacificus</name>
    <dbReference type="NCBI Taxonomy" id="2696054"/>
    <lineage>
        <taxon>Bacteria</taxon>
        <taxon>Pseudomonadati</taxon>
        <taxon>Bacteroidota</taxon>
        <taxon>Flavobacteriia</taxon>
        <taxon>Flavobacteriales</taxon>
        <taxon>Flavobacteriaceae</taxon>
        <taxon>Pelagihabitans</taxon>
    </lineage>
</organism>
<reference evidence="1" key="1">
    <citation type="submission" date="2019-07" db="EMBL/GenBank/DDBJ databases">
        <authorList>
            <person name="De-Chao Zhang Q."/>
        </authorList>
    </citation>
    <scope>NUCLEOTIDE SEQUENCE</scope>
    <source>
        <strain evidence="1">TP-CH-4</strain>
    </source>
</reference>